<evidence type="ECO:0000313" key="2">
    <source>
        <dbReference type="Proteomes" id="UP001148737"/>
    </source>
</evidence>
<keyword evidence="2" id="KW-1185">Reference proteome</keyword>
<accession>A0ACC1R1U9</accession>
<name>A0ACC1R1U9_9HYPO</name>
<organism evidence="1 2">
    <name type="scientific">Lecanicillium saksenae</name>
    <dbReference type="NCBI Taxonomy" id="468837"/>
    <lineage>
        <taxon>Eukaryota</taxon>
        <taxon>Fungi</taxon>
        <taxon>Dikarya</taxon>
        <taxon>Ascomycota</taxon>
        <taxon>Pezizomycotina</taxon>
        <taxon>Sordariomycetes</taxon>
        <taxon>Hypocreomycetidae</taxon>
        <taxon>Hypocreales</taxon>
        <taxon>Cordycipitaceae</taxon>
        <taxon>Lecanicillium</taxon>
    </lineage>
</organism>
<comment type="caution">
    <text evidence="1">The sequence shown here is derived from an EMBL/GenBank/DDBJ whole genome shotgun (WGS) entry which is preliminary data.</text>
</comment>
<evidence type="ECO:0000313" key="1">
    <source>
        <dbReference type="EMBL" id="KAJ3496345.1"/>
    </source>
</evidence>
<dbReference type="Proteomes" id="UP001148737">
    <property type="component" value="Unassembled WGS sequence"/>
</dbReference>
<reference evidence="1" key="1">
    <citation type="submission" date="2022-07" db="EMBL/GenBank/DDBJ databases">
        <title>Genome Sequence of Lecanicillium saksenae.</title>
        <authorList>
            <person name="Buettner E."/>
        </authorList>
    </citation>
    <scope>NUCLEOTIDE SEQUENCE</scope>
    <source>
        <strain evidence="1">VT-O1</strain>
    </source>
</reference>
<gene>
    <name evidence="1" type="ORF">NLG97_g2726</name>
</gene>
<protein>
    <submittedName>
        <fullName evidence="1">Uncharacterized protein</fullName>
    </submittedName>
</protein>
<sequence>MPESKPSSAPSSKPSSIKSSDGVKRSPALRPQDAEGSSPAGSEYGKTSEKSSVKDRFTRMFSSKEKSVSTDERNIAVASPPTGDDDDDDDEPRSRVFNGVTYIRKSHGSFKGKLVSPGKIITIEGQDYVEYCVLAKLSFV</sequence>
<dbReference type="EMBL" id="JANAKD010000199">
    <property type="protein sequence ID" value="KAJ3496345.1"/>
    <property type="molecule type" value="Genomic_DNA"/>
</dbReference>
<proteinExistence type="predicted"/>